<dbReference type="AlphaFoldDB" id="A0ABD1GFT2"/>
<proteinExistence type="predicted"/>
<protein>
    <submittedName>
        <fullName evidence="2">UPF0426 protein, chloroplastic</fullName>
    </submittedName>
</protein>
<dbReference type="Proteomes" id="UP001567538">
    <property type="component" value="Unassembled WGS sequence"/>
</dbReference>
<evidence type="ECO:0000313" key="3">
    <source>
        <dbReference type="Proteomes" id="UP001567538"/>
    </source>
</evidence>
<accession>A0ABD1GFT2</accession>
<feature type="region of interest" description="Disordered" evidence="1">
    <location>
        <begin position="150"/>
        <end position="172"/>
    </location>
</feature>
<dbReference type="Pfam" id="PF26369">
    <property type="entry name" value="UPF0426"/>
    <property type="match status" value="1"/>
</dbReference>
<dbReference type="PANTHER" id="PTHR35996">
    <property type="entry name" value="OSJNBA0038O10.25 PROTEIN"/>
    <property type="match status" value="1"/>
</dbReference>
<gene>
    <name evidence="2" type="ORF">AAHA92_26063</name>
</gene>
<name>A0ABD1GFT2_SALDI</name>
<reference evidence="2 3" key="1">
    <citation type="submission" date="2024-06" db="EMBL/GenBank/DDBJ databases">
        <title>A chromosome level genome sequence of Diviner's sage (Salvia divinorum).</title>
        <authorList>
            <person name="Ford S.A."/>
            <person name="Ro D.-K."/>
            <person name="Ness R.W."/>
            <person name="Phillips M.A."/>
        </authorList>
    </citation>
    <scope>NUCLEOTIDE SEQUENCE [LARGE SCALE GENOMIC DNA]</scope>
    <source>
        <strain evidence="2">SAF-2024a</strain>
        <tissue evidence="2">Leaf</tissue>
    </source>
</reference>
<organism evidence="2 3">
    <name type="scientific">Salvia divinorum</name>
    <name type="common">Maria pastora</name>
    <name type="synonym">Diviner's sage</name>
    <dbReference type="NCBI Taxonomy" id="28513"/>
    <lineage>
        <taxon>Eukaryota</taxon>
        <taxon>Viridiplantae</taxon>
        <taxon>Streptophyta</taxon>
        <taxon>Embryophyta</taxon>
        <taxon>Tracheophyta</taxon>
        <taxon>Spermatophyta</taxon>
        <taxon>Magnoliopsida</taxon>
        <taxon>eudicotyledons</taxon>
        <taxon>Gunneridae</taxon>
        <taxon>Pentapetalae</taxon>
        <taxon>asterids</taxon>
        <taxon>lamiids</taxon>
        <taxon>Lamiales</taxon>
        <taxon>Lamiaceae</taxon>
        <taxon>Nepetoideae</taxon>
        <taxon>Mentheae</taxon>
        <taxon>Salviinae</taxon>
        <taxon>Salvia</taxon>
        <taxon>Salvia subgen. Calosphace</taxon>
    </lineage>
</organism>
<comment type="caution">
    <text evidence="2">The sequence shown here is derived from an EMBL/GenBank/DDBJ whole genome shotgun (WGS) entry which is preliminary data.</text>
</comment>
<dbReference type="PANTHER" id="PTHR35996:SF1">
    <property type="entry name" value="OS04G0528100 PROTEIN"/>
    <property type="match status" value="1"/>
</dbReference>
<keyword evidence="3" id="KW-1185">Reference proteome</keyword>
<sequence length="172" mass="19340">MIRHRFSDKQGRVSEVLEVKRRRDESEGRRVNTQISILQSTKPSQEMALLAFPSLTAAQALPTCCGWKDGVRGKRLLFRSADCGCSFRRSGFDVRAFFPNPDQQPILKEALKEPVAFVGGMFAGLLRLDLSEDPLREWVARTVEASGIATEESIKREGEEDDTQVAQQIEIE</sequence>
<dbReference type="EMBL" id="JBEAFC010000009">
    <property type="protein sequence ID" value="KAL1541898.1"/>
    <property type="molecule type" value="Genomic_DNA"/>
</dbReference>
<evidence type="ECO:0000313" key="2">
    <source>
        <dbReference type="EMBL" id="KAL1541898.1"/>
    </source>
</evidence>
<dbReference type="InterPro" id="IPR040278">
    <property type="entry name" value="UPF0426"/>
</dbReference>
<evidence type="ECO:0000256" key="1">
    <source>
        <dbReference type="SAM" id="MobiDB-lite"/>
    </source>
</evidence>